<dbReference type="Pfam" id="PF03552">
    <property type="entry name" value="Cellulose_synt"/>
    <property type="match status" value="1"/>
</dbReference>
<keyword evidence="6" id="KW-0472">Membrane</keyword>
<dbReference type="GO" id="GO:0071555">
    <property type="term" value="P:cell wall organization"/>
    <property type="evidence" value="ECO:0007669"/>
    <property type="project" value="UniProtKB-KW"/>
</dbReference>
<comment type="caution">
    <text evidence="8">The sequence shown here is derived from an EMBL/GenBank/DDBJ whole genome shotgun (WGS) entry which is preliminary data.</text>
</comment>
<proteinExistence type="predicted"/>
<keyword evidence="7" id="KW-0961">Cell wall biogenesis/degradation</keyword>
<evidence type="ECO:0000256" key="4">
    <source>
        <dbReference type="ARBA" id="ARBA00022692"/>
    </source>
</evidence>
<dbReference type="GO" id="GO:0016020">
    <property type="term" value="C:membrane"/>
    <property type="evidence" value="ECO:0007669"/>
    <property type="project" value="InterPro"/>
</dbReference>
<protein>
    <recommendedName>
        <fullName evidence="10">Cellulose synthase</fullName>
    </recommendedName>
</protein>
<organism evidence="8 9">
    <name type="scientific">Stephania yunnanensis</name>
    <dbReference type="NCBI Taxonomy" id="152371"/>
    <lineage>
        <taxon>Eukaryota</taxon>
        <taxon>Viridiplantae</taxon>
        <taxon>Streptophyta</taxon>
        <taxon>Embryophyta</taxon>
        <taxon>Tracheophyta</taxon>
        <taxon>Spermatophyta</taxon>
        <taxon>Magnoliopsida</taxon>
        <taxon>Ranunculales</taxon>
        <taxon>Menispermaceae</taxon>
        <taxon>Menispermoideae</taxon>
        <taxon>Cissampelideae</taxon>
        <taxon>Stephania</taxon>
    </lineage>
</organism>
<evidence type="ECO:0008006" key="10">
    <source>
        <dbReference type="Google" id="ProtNLM"/>
    </source>
</evidence>
<keyword evidence="4" id="KW-0812">Transmembrane</keyword>
<dbReference type="Proteomes" id="UP001420932">
    <property type="component" value="Unassembled WGS sequence"/>
</dbReference>
<comment type="subcellular location">
    <subcellularLocation>
        <location evidence="1">Endomembrane system</location>
    </subcellularLocation>
</comment>
<evidence type="ECO:0000256" key="3">
    <source>
        <dbReference type="ARBA" id="ARBA00022679"/>
    </source>
</evidence>
<dbReference type="GO" id="GO:0016760">
    <property type="term" value="F:cellulose synthase (UDP-forming) activity"/>
    <property type="evidence" value="ECO:0007669"/>
    <property type="project" value="InterPro"/>
</dbReference>
<dbReference type="AlphaFoldDB" id="A0AAP0ITB6"/>
<evidence type="ECO:0000256" key="2">
    <source>
        <dbReference type="ARBA" id="ARBA00022676"/>
    </source>
</evidence>
<keyword evidence="9" id="KW-1185">Reference proteome</keyword>
<keyword evidence="3" id="KW-0808">Transferase</keyword>
<evidence type="ECO:0000313" key="8">
    <source>
        <dbReference type="EMBL" id="KAK9121386.1"/>
    </source>
</evidence>
<dbReference type="PANTHER" id="PTHR13301">
    <property type="entry name" value="X-BOX TRANSCRIPTION FACTOR-RELATED"/>
    <property type="match status" value="1"/>
</dbReference>
<evidence type="ECO:0000313" key="9">
    <source>
        <dbReference type="Proteomes" id="UP001420932"/>
    </source>
</evidence>
<keyword evidence="2" id="KW-0328">Glycosyltransferase</keyword>
<evidence type="ECO:0000256" key="5">
    <source>
        <dbReference type="ARBA" id="ARBA00022989"/>
    </source>
</evidence>
<evidence type="ECO:0000256" key="6">
    <source>
        <dbReference type="ARBA" id="ARBA00023136"/>
    </source>
</evidence>
<evidence type="ECO:0000256" key="7">
    <source>
        <dbReference type="ARBA" id="ARBA00023316"/>
    </source>
</evidence>
<dbReference type="InterPro" id="IPR005150">
    <property type="entry name" value="Cellulose_synth"/>
</dbReference>
<sequence>MTNAPVILNLDCDMYSNDPTTPLQASCFLSEPVKGLELAYVQFPRRFCGINENDTYGIAQSTLRKPFAERRELDPDHVVGKGVTSETVFSIYD</sequence>
<gene>
    <name evidence="8" type="ORF">Syun_019003</name>
</gene>
<name>A0AAP0ITB6_9MAGN</name>
<reference evidence="8 9" key="1">
    <citation type="submission" date="2024-01" db="EMBL/GenBank/DDBJ databases">
        <title>Genome assemblies of Stephania.</title>
        <authorList>
            <person name="Yang L."/>
        </authorList>
    </citation>
    <scope>NUCLEOTIDE SEQUENCE [LARGE SCALE GENOMIC DNA]</scope>
    <source>
        <strain evidence="8">YNDBR</strain>
        <tissue evidence="8">Leaf</tissue>
    </source>
</reference>
<keyword evidence="5" id="KW-1133">Transmembrane helix</keyword>
<evidence type="ECO:0000256" key="1">
    <source>
        <dbReference type="ARBA" id="ARBA00004308"/>
    </source>
</evidence>
<dbReference type="GO" id="GO:0012505">
    <property type="term" value="C:endomembrane system"/>
    <property type="evidence" value="ECO:0007669"/>
    <property type="project" value="UniProtKB-SubCell"/>
</dbReference>
<dbReference type="EMBL" id="JBBNAF010000008">
    <property type="protein sequence ID" value="KAK9121386.1"/>
    <property type="molecule type" value="Genomic_DNA"/>
</dbReference>
<dbReference type="GO" id="GO:0030244">
    <property type="term" value="P:cellulose biosynthetic process"/>
    <property type="evidence" value="ECO:0007669"/>
    <property type="project" value="InterPro"/>
</dbReference>
<accession>A0AAP0ITB6</accession>